<dbReference type="GO" id="GO:0016616">
    <property type="term" value="F:oxidoreductase activity, acting on the CH-OH group of donors, NAD or NADP as acceptor"/>
    <property type="evidence" value="ECO:0007669"/>
    <property type="project" value="InterPro"/>
</dbReference>
<feature type="non-terminal residue" evidence="2">
    <location>
        <position position="1"/>
    </location>
</feature>
<dbReference type="Pfam" id="PF00725">
    <property type="entry name" value="3HCDH"/>
    <property type="match status" value="1"/>
</dbReference>
<reference evidence="2" key="1">
    <citation type="journal article" date="2015" name="Nature">
        <title>Complex archaea that bridge the gap between prokaryotes and eukaryotes.</title>
        <authorList>
            <person name="Spang A."/>
            <person name="Saw J.H."/>
            <person name="Jorgensen S.L."/>
            <person name="Zaremba-Niedzwiedzka K."/>
            <person name="Martijn J."/>
            <person name="Lind A.E."/>
            <person name="van Eijk R."/>
            <person name="Schleper C."/>
            <person name="Guy L."/>
            <person name="Ettema T.J."/>
        </authorList>
    </citation>
    <scope>NUCLEOTIDE SEQUENCE</scope>
</reference>
<dbReference type="AlphaFoldDB" id="A0A0F9I0R5"/>
<dbReference type="Gene3D" id="1.10.1040.10">
    <property type="entry name" value="N-(1-d-carboxylethyl)-l-norvaline Dehydrogenase, domain 2"/>
    <property type="match status" value="1"/>
</dbReference>
<dbReference type="PANTHER" id="PTHR48075">
    <property type="entry name" value="3-HYDROXYACYL-COA DEHYDROGENASE FAMILY PROTEIN"/>
    <property type="match status" value="1"/>
</dbReference>
<dbReference type="InterPro" id="IPR008927">
    <property type="entry name" value="6-PGluconate_DH-like_C_sf"/>
</dbReference>
<evidence type="ECO:0000313" key="2">
    <source>
        <dbReference type="EMBL" id="KKL87465.1"/>
    </source>
</evidence>
<accession>A0A0F9I0R5</accession>
<dbReference type="InterPro" id="IPR006108">
    <property type="entry name" value="3HC_DH_C"/>
</dbReference>
<evidence type="ECO:0000259" key="1">
    <source>
        <dbReference type="Pfam" id="PF00725"/>
    </source>
</evidence>
<protein>
    <recommendedName>
        <fullName evidence="1">3-hydroxyacyl-CoA dehydrogenase C-terminal domain-containing protein</fullName>
    </recommendedName>
</protein>
<dbReference type="InterPro" id="IPR013328">
    <property type="entry name" value="6PGD_dom2"/>
</dbReference>
<gene>
    <name evidence="2" type="ORF">LCGC14_1934460</name>
</gene>
<name>A0A0F9I0R5_9ZZZZ</name>
<dbReference type="GO" id="GO:0006631">
    <property type="term" value="P:fatty acid metabolic process"/>
    <property type="evidence" value="ECO:0007669"/>
    <property type="project" value="InterPro"/>
</dbReference>
<sequence>VYLSAGRVPVRARREVTGHIANRLTSALYREAVHLVAEGIASVEDVDRAITYGPGLRWALMGPHLTYHMGGGAGGYRHYLDHLGPTQEARWAEHGHPRLTEAVKDQLVEGLEPALKDQDRDTLAARRDAALVALLSVKRDHGF</sequence>
<feature type="domain" description="3-hydroxyacyl-CoA dehydrogenase C-terminal" evidence="1">
    <location>
        <begin position="18"/>
        <end position="86"/>
    </location>
</feature>
<comment type="caution">
    <text evidence="2">The sequence shown here is derived from an EMBL/GenBank/DDBJ whole genome shotgun (WGS) entry which is preliminary data.</text>
</comment>
<organism evidence="2">
    <name type="scientific">marine sediment metagenome</name>
    <dbReference type="NCBI Taxonomy" id="412755"/>
    <lineage>
        <taxon>unclassified sequences</taxon>
        <taxon>metagenomes</taxon>
        <taxon>ecological metagenomes</taxon>
    </lineage>
</organism>
<dbReference type="PANTHER" id="PTHR48075:SF5">
    <property type="entry name" value="3-HYDROXYBUTYRYL-COA DEHYDROGENASE"/>
    <property type="match status" value="1"/>
</dbReference>
<dbReference type="SUPFAM" id="SSF48179">
    <property type="entry name" value="6-phosphogluconate dehydrogenase C-terminal domain-like"/>
    <property type="match status" value="1"/>
</dbReference>
<dbReference type="EMBL" id="LAZR01020827">
    <property type="protein sequence ID" value="KKL87465.1"/>
    <property type="molecule type" value="Genomic_DNA"/>
</dbReference>
<proteinExistence type="predicted"/>